<dbReference type="InterPro" id="IPR011006">
    <property type="entry name" value="CheY-like_superfamily"/>
</dbReference>
<name>A0A8J2XQF8_9BACT</name>
<dbReference type="InterPro" id="IPR000792">
    <property type="entry name" value="Tscrpt_reg_LuxR_C"/>
</dbReference>
<dbReference type="PRINTS" id="PR00038">
    <property type="entry name" value="HTHLUXR"/>
</dbReference>
<dbReference type="PROSITE" id="PS00622">
    <property type="entry name" value="HTH_LUXR_1"/>
    <property type="match status" value="1"/>
</dbReference>
<dbReference type="InterPro" id="IPR001789">
    <property type="entry name" value="Sig_transdc_resp-reg_receiver"/>
</dbReference>
<keyword evidence="7" id="KW-1185">Reference proteome</keyword>
<dbReference type="PANTHER" id="PTHR43214">
    <property type="entry name" value="TWO-COMPONENT RESPONSE REGULATOR"/>
    <property type="match status" value="1"/>
</dbReference>
<evidence type="ECO:0000259" key="4">
    <source>
        <dbReference type="PROSITE" id="PS50043"/>
    </source>
</evidence>
<dbReference type="CDD" id="cd17535">
    <property type="entry name" value="REC_NarL-like"/>
    <property type="match status" value="1"/>
</dbReference>
<evidence type="ECO:0000256" key="2">
    <source>
        <dbReference type="ARBA" id="ARBA00023125"/>
    </source>
</evidence>
<organism evidence="6 7">
    <name type="scientific">Puia dinghuensis</name>
    <dbReference type="NCBI Taxonomy" id="1792502"/>
    <lineage>
        <taxon>Bacteria</taxon>
        <taxon>Pseudomonadati</taxon>
        <taxon>Bacteroidota</taxon>
        <taxon>Chitinophagia</taxon>
        <taxon>Chitinophagales</taxon>
        <taxon>Chitinophagaceae</taxon>
        <taxon>Puia</taxon>
    </lineage>
</organism>
<feature type="modified residue" description="4-aspartylphosphate" evidence="3">
    <location>
        <position position="54"/>
    </location>
</feature>
<keyword evidence="2 6" id="KW-0238">DNA-binding</keyword>
<comment type="caution">
    <text evidence="6">The sequence shown here is derived from an EMBL/GenBank/DDBJ whole genome shotgun (WGS) entry which is preliminary data.</text>
</comment>
<reference evidence="6" key="1">
    <citation type="journal article" date="2014" name="Int. J. Syst. Evol. Microbiol.">
        <title>Complete genome sequence of Corynebacterium casei LMG S-19264T (=DSM 44701T), isolated from a smear-ripened cheese.</title>
        <authorList>
            <consortium name="US DOE Joint Genome Institute (JGI-PGF)"/>
            <person name="Walter F."/>
            <person name="Albersmeier A."/>
            <person name="Kalinowski J."/>
            <person name="Ruckert C."/>
        </authorList>
    </citation>
    <scope>NUCLEOTIDE SEQUENCE</scope>
    <source>
        <strain evidence="6">CGMCC 1.15448</strain>
    </source>
</reference>
<dbReference type="GO" id="GO:0006355">
    <property type="term" value="P:regulation of DNA-templated transcription"/>
    <property type="evidence" value="ECO:0007669"/>
    <property type="project" value="InterPro"/>
</dbReference>
<dbReference type="Proteomes" id="UP000607559">
    <property type="component" value="Unassembled WGS sequence"/>
</dbReference>
<dbReference type="PROSITE" id="PS50043">
    <property type="entry name" value="HTH_LUXR_2"/>
    <property type="match status" value="1"/>
</dbReference>
<dbReference type="PROSITE" id="PS50110">
    <property type="entry name" value="RESPONSE_REGULATORY"/>
    <property type="match status" value="1"/>
</dbReference>
<keyword evidence="1 3" id="KW-0597">Phosphoprotein</keyword>
<dbReference type="GO" id="GO:0003677">
    <property type="term" value="F:DNA binding"/>
    <property type="evidence" value="ECO:0007669"/>
    <property type="project" value="UniProtKB-KW"/>
</dbReference>
<dbReference type="Gene3D" id="3.40.50.2300">
    <property type="match status" value="1"/>
</dbReference>
<gene>
    <name evidence="6" type="ORF">GCM10011511_04780</name>
</gene>
<dbReference type="Pfam" id="PF00072">
    <property type="entry name" value="Response_reg"/>
    <property type="match status" value="1"/>
</dbReference>
<dbReference type="CDD" id="cd06170">
    <property type="entry name" value="LuxR_C_like"/>
    <property type="match status" value="1"/>
</dbReference>
<dbReference type="SMART" id="SM00421">
    <property type="entry name" value="HTH_LUXR"/>
    <property type="match status" value="1"/>
</dbReference>
<dbReference type="RefSeq" id="WP_188928155.1">
    <property type="nucleotide sequence ID" value="NZ_BMJC01000001.1"/>
</dbReference>
<dbReference type="SUPFAM" id="SSF46894">
    <property type="entry name" value="C-terminal effector domain of the bipartite response regulators"/>
    <property type="match status" value="1"/>
</dbReference>
<evidence type="ECO:0000256" key="3">
    <source>
        <dbReference type="PROSITE-ProRule" id="PRU00169"/>
    </source>
</evidence>
<feature type="domain" description="HTH luxR-type" evidence="4">
    <location>
        <begin position="142"/>
        <end position="207"/>
    </location>
</feature>
<feature type="domain" description="Response regulatory" evidence="5">
    <location>
        <begin position="3"/>
        <end position="119"/>
    </location>
</feature>
<dbReference type="SUPFAM" id="SSF52172">
    <property type="entry name" value="CheY-like"/>
    <property type="match status" value="1"/>
</dbReference>
<proteinExistence type="predicted"/>
<dbReference type="GO" id="GO:0000160">
    <property type="term" value="P:phosphorelay signal transduction system"/>
    <property type="evidence" value="ECO:0007669"/>
    <property type="project" value="InterPro"/>
</dbReference>
<dbReference type="AlphaFoldDB" id="A0A8J2XQF8"/>
<dbReference type="PANTHER" id="PTHR43214:SF43">
    <property type="entry name" value="TWO-COMPONENT RESPONSE REGULATOR"/>
    <property type="match status" value="1"/>
</dbReference>
<dbReference type="SMART" id="SM00448">
    <property type="entry name" value="REC"/>
    <property type="match status" value="1"/>
</dbReference>
<sequence>MIRIAIIDDNQTLRESLEKLFAHTESMRCVASLGSLQNVVHEMRKARPDIIIMDIGLPDISGIEGVRTVKNNFESIQIMMLTVFENDDKIFEAIREGADGYLLKKTPPNEIIEAILELYNGGSPMSPSVARKVIQYFQSEAPKKDNFQLTSREKEILFSLVDGLSYKKIADKYFLSVHTVRKHISSIYEKLHVHSKSQAVAKILHDQKGKQGA</sequence>
<accession>A0A8J2XQF8</accession>
<dbReference type="InterPro" id="IPR058245">
    <property type="entry name" value="NreC/VraR/RcsB-like_REC"/>
</dbReference>
<dbReference type="InterPro" id="IPR016032">
    <property type="entry name" value="Sig_transdc_resp-reg_C-effctor"/>
</dbReference>
<reference evidence="6" key="2">
    <citation type="submission" date="2020-09" db="EMBL/GenBank/DDBJ databases">
        <authorList>
            <person name="Sun Q."/>
            <person name="Zhou Y."/>
        </authorList>
    </citation>
    <scope>NUCLEOTIDE SEQUENCE</scope>
    <source>
        <strain evidence="6">CGMCC 1.15448</strain>
    </source>
</reference>
<dbReference type="InterPro" id="IPR039420">
    <property type="entry name" value="WalR-like"/>
</dbReference>
<evidence type="ECO:0000259" key="5">
    <source>
        <dbReference type="PROSITE" id="PS50110"/>
    </source>
</evidence>
<evidence type="ECO:0000313" key="6">
    <source>
        <dbReference type="EMBL" id="GGA84798.1"/>
    </source>
</evidence>
<evidence type="ECO:0000256" key="1">
    <source>
        <dbReference type="ARBA" id="ARBA00022553"/>
    </source>
</evidence>
<protein>
    <submittedName>
        <fullName evidence="6">DNA-binding response regulator</fullName>
    </submittedName>
</protein>
<dbReference type="Pfam" id="PF00196">
    <property type="entry name" value="GerE"/>
    <property type="match status" value="1"/>
</dbReference>
<evidence type="ECO:0000313" key="7">
    <source>
        <dbReference type="Proteomes" id="UP000607559"/>
    </source>
</evidence>
<dbReference type="EMBL" id="BMJC01000001">
    <property type="protein sequence ID" value="GGA84798.1"/>
    <property type="molecule type" value="Genomic_DNA"/>
</dbReference>